<dbReference type="Proteomes" id="UP001385951">
    <property type="component" value="Unassembled WGS sequence"/>
</dbReference>
<dbReference type="SUPFAM" id="SSF117289">
    <property type="entry name" value="Nucleoporin domain"/>
    <property type="match status" value="1"/>
</dbReference>
<dbReference type="EMBL" id="JASBNA010000052">
    <property type="protein sequence ID" value="KAK7680132.1"/>
    <property type="molecule type" value="Genomic_DNA"/>
</dbReference>
<dbReference type="Pfam" id="PF08801">
    <property type="entry name" value="Nucleoporin_N"/>
    <property type="match status" value="1"/>
</dbReference>
<keyword evidence="4" id="KW-0539">Nucleus</keyword>
<dbReference type="GO" id="GO:0031080">
    <property type="term" value="C:nuclear pore outer ring"/>
    <property type="evidence" value="ECO:0007669"/>
    <property type="project" value="TreeGrafter"/>
</dbReference>
<dbReference type="AlphaFoldDB" id="A0AAW0FLD1"/>
<keyword evidence="3" id="KW-0813">Transport</keyword>
<dbReference type="GO" id="GO:0006606">
    <property type="term" value="P:protein import into nucleus"/>
    <property type="evidence" value="ECO:0007669"/>
    <property type="project" value="TreeGrafter"/>
</dbReference>
<dbReference type="InterPro" id="IPR015943">
    <property type="entry name" value="WD40/YVTN_repeat-like_dom_sf"/>
</dbReference>
<evidence type="ECO:0000256" key="1">
    <source>
        <dbReference type="ARBA" id="ARBA00004123"/>
    </source>
</evidence>
<name>A0AAW0FLD1_9APHY</name>
<dbReference type="GO" id="GO:0016973">
    <property type="term" value="P:poly(A)+ mRNA export from nucleus"/>
    <property type="evidence" value="ECO:0007669"/>
    <property type="project" value="TreeGrafter"/>
</dbReference>
<protein>
    <recommendedName>
        <fullName evidence="5">Nucleoporin Nup133/Nup155-like N-terminal domain-containing protein</fullName>
    </recommendedName>
</protein>
<proteinExistence type="inferred from homology"/>
<evidence type="ECO:0000259" key="5">
    <source>
        <dbReference type="Pfam" id="PF08801"/>
    </source>
</evidence>
<dbReference type="PANTHER" id="PTHR13405:SF11">
    <property type="entry name" value="NUCLEAR PORE COMPLEX PROTEIN NUP133"/>
    <property type="match status" value="1"/>
</dbReference>
<sequence>MSFSKGSIFRARQSGSASVSRAASPANVTVTDSTVSVFDNNTSKNKVLELTKNDKYCVSKLPALPSVFNENNGEAVFNGYSDHLSNYSLVVASGSIYVWNYKSIDTTPLLFQFPLDKDSLDSKLPLAILTNPSTGNSQDPGLVIINATTGDVKFYESVQHAPALGIINNKQLESNIPIQSRHGEYITLAENVEPAGIMVATSWKRVVLVTIRDFQSKPHLSTHELLSPSKSTTNQAKLKLMMR</sequence>
<feature type="domain" description="Nucleoporin Nup133/Nup155-like N-terminal" evidence="5">
    <location>
        <begin position="51"/>
        <end position="231"/>
    </location>
</feature>
<reference evidence="6 7" key="1">
    <citation type="submission" date="2022-09" db="EMBL/GenBank/DDBJ databases">
        <authorList>
            <person name="Palmer J.M."/>
        </authorList>
    </citation>
    <scope>NUCLEOTIDE SEQUENCE [LARGE SCALE GENOMIC DNA]</scope>
    <source>
        <strain evidence="6 7">DSM 7382</strain>
    </source>
</reference>
<dbReference type="Gene3D" id="2.130.10.10">
    <property type="entry name" value="YVTN repeat-like/Quinoprotein amine dehydrogenase"/>
    <property type="match status" value="1"/>
</dbReference>
<evidence type="ECO:0000256" key="4">
    <source>
        <dbReference type="ARBA" id="ARBA00023242"/>
    </source>
</evidence>
<dbReference type="InterPro" id="IPR037624">
    <property type="entry name" value="Nup133-like"/>
</dbReference>
<comment type="caution">
    <text evidence="6">The sequence shown here is derived from an EMBL/GenBank/DDBJ whole genome shotgun (WGS) entry which is preliminary data.</text>
</comment>
<dbReference type="GO" id="GO:0000972">
    <property type="term" value="P:transcription-dependent tethering of RNA polymerase II gene DNA at nuclear periphery"/>
    <property type="evidence" value="ECO:0007669"/>
    <property type="project" value="TreeGrafter"/>
</dbReference>
<comment type="subcellular location">
    <subcellularLocation>
        <location evidence="1">Nucleus</location>
    </subcellularLocation>
</comment>
<dbReference type="GO" id="GO:0017056">
    <property type="term" value="F:structural constituent of nuclear pore"/>
    <property type="evidence" value="ECO:0007669"/>
    <property type="project" value="InterPro"/>
</dbReference>
<evidence type="ECO:0000313" key="7">
    <source>
        <dbReference type="Proteomes" id="UP001385951"/>
    </source>
</evidence>
<evidence type="ECO:0000313" key="6">
    <source>
        <dbReference type="EMBL" id="KAK7680132.1"/>
    </source>
</evidence>
<organism evidence="6 7">
    <name type="scientific">Cerrena zonata</name>
    <dbReference type="NCBI Taxonomy" id="2478898"/>
    <lineage>
        <taxon>Eukaryota</taxon>
        <taxon>Fungi</taxon>
        <taxon>Dikarya</taxon>
        <taxon>Basidiomycota</taxon>
        <taxon>Agaricomycotina</taxon>
        <taxon>Agaricomycetes</taxon>
        <taxon>Polyporales</taxon>
        <taxon>Cerrenaceae</taxon>
        <taxon>Cerrena</taxon>
    </lineage>
</organism>
<gene>
    <name evidence="6" type="ORF">QCA50_016857</name>
</gene>
<evidence type="ECO:0000256" key="2">
    <source>
        <dbReference type="ARBA" id="ARBA00005569"/>
    </source>
</evidence>
<evidence type="ECO:0000256" key="3">
    <source>
        <dbReference type="ARBA" id="ARBA00022448"/>
    </source>
</evidence>
<dbReference type="PANTHER" id="PTHR13405">
    <property type="entry name" value="NUCLEAR PORE COMPLEX PROTEIN NUP133"/>
    <property type="match status" value="1"/>
</dbReference>
<dbReference type="InterPro" id="IPR014908">
    <property type="entry name" value="Nucleoporin_Nup133/Nup155_N"/>
</dbReference>
<keyword evidence="7" id="KW-1185">Reference proteome</keyword>
<accession>A0AAW0FLD1</accession>
<comment type="similarity">
    <text evidence="2">Belongs to the nucleoporin Nup133 family.</text>
</comment>